<dbReference type="PROSITE" id="PS00167">
    <property type="entry name" value="TRP_SYNTHASE_ALPHA"/>
    <property type="match status" value="1"/>
</dbReference>
<dbReference type="Pfam" id="PF00290">
    <property type="entry name" value="Trp_syntA"/>
    <property type="match status" value="1"/>
</dbReference>
<dbReference type="InterPro" id="IPR002028">
    <property type="entry name" value="Trp_synthase_suA"/>
</dbReference>
<evidence type="ECO:0000256" key="5">
    <source>
        <dbReference type="ARBA" id="ARBA00022822"/>
    </source>
</evidence>
<evidence type="ECO:0000256" key="7">
    <source>
        <dbReference type="ARBA" id="ARBA00023239"/>
    </source>
</evidence>
<dbReference type="HAMAP" id="MF_00131">
    <property type="entry name" value="Trp_synth_alpha"/>
    <property type="match status" value="1"/>
</dbReference>
<dbReference type="InterPro" id="IPR013785">
    <property type="entry name" value="Aldolase_TIM"/>
</dbReference>
<gene>
    <name evidence="9 11" type="primary">trpA</name>
    <name evidence="11" type="ORF">BRM9_2011</name>
    <name evidence="12" type="ORF">MB9_0328</name>
</gene>
<evidence type="ECO:0000256" key="2">
    <source>
        <dbReference type="ARBA" id="ARBA00004733"/>
    </source>
</evidence>
<keyword evidence="6 9" id="KW-0057">Aromatic amino acid biosynthesis</keyword>
<keyword evidence="5 9" id="KW-0822">Tryptophan biosynthesis</keyword>
<comment type="pathway">
    <text evidence="2 9">Amino-acid biosynthesis; L-tryptophan biosynthesis; L-tryptophan from chorismate: step 5/5.</text>
</comment>
<feature type="active site" description="Proton acceptor" evidence="9">
    <location>
        <position position="53"/>
    </location>
</feature>
<dbReference type="STRING" id="2162.BRM9_2011"/>
<dbReference type="PANTHER" id="PTHR43406">
    <property type="entry name" value="TRYPTOPHAN SYNTHASE, ALPHA CHAIN"/>
    <property type="match status" value="1"/>
</dbReference>
<dbReference type="GO" id="GO:0005829">
    <property type="term" value="C:cytosol"/>
    <property type="evidence" value="ECO:0007669"/>
    <property type="project" value="TreeGrafter"/>
</dbReference>
<dbReference type="AlphaFoldDB" id="A0A089ZHJ6"/>
<comment type="function">
    <text evidence="1 9">The alpha subunit is responsible for the aldol cleavage of indoleglycerol phosphate to indole and glyceraldehyde 3-phosphate.</text>
</comment>
<dbReference type="PANTHER" id="PTHR43406:SF1">
    <property type="entry name" value="TRYPTOPHAN SYNTHASE ALPHA CHAIN, CHLOROPLASTIC"/>
    <property type="match status" value="1"/>
</dbReference>
<dbReference type="Proteomes" id="UP000029661">
    <property type="component" value="Chromosome"/>
</dbReference>
<dbReference type="UniPathway" id="UPA00035">
    <property type="reaction ID" value="UER00044"/>
</dbReference>
<dbReference type="EC" id="4.2.1.20" evidence="9"/>
<comment type="subunit">
    <text evidence="3 9">Tetramer of two alpha and two beta chains.</text>
</comment>
<evidence type="ECO:0000256" key="6">
    <source>
        <dbReference type="ARBA" id="ARBA00023141"/>
    </source>
</evidence>
<dbReference type="Proteomes" id="UP000062768">
    <property type="component" value="Chromosome I"/>
</dbReference>
<comment type="similarity">
    <text evidence="9 10">Belongs to the TrpA family.</text>
</comment>
<dbReference type="OrthoDB" id="25658at2157"/>
<dbReference type="InterPro" id="IPR018204">
    <property type="entry name" value="Trp_synthase_alpha_AS"/>
</dbReference>
<dbReference type="EMBL" id="CP006933">
    <property type="protein sequence ID" value="AIS32815.1"/>
    <property type="molecule type" value="Genomic_DNA"/>
</dbReference>
<feature type="active site" description="Proton acceptor" evidence="9">
    <location>
        <position position="64"/>
    </location>
</feature>
<evidence type="ECO:0000313" key="12">
    <source>
        <dbReference type="EMBL" id="CEL23976.1"/>
    </source>
</evidence>
<evidence type="ECO:0000256" key="4">
    <source>
        <dbReference type="ARBA" id="ARBA00022605"/>
    </source>
</evidence>
<name>A0A089ZHJ6_METFO</name>
<dbReference type="FunFam" id="3.20.20.70:FF:000037">
    <property type="entry name" value="Tryptophan synthase alpha chain"/>
    <property type="match status" value="1"/>
</dbReference>
<keyword evidence="4 9" id="KW-0028">Amino-acid biosynthesis</keyword>
<evidence type="ECO:0000256" key="1">
    <source>
        <dbReference type="ARBA" id="ARBA00003365"/>
    </source>
</evidence>
<dbReference type="GeneID" id="26738591"/>
<protein>
    <recommendedName>
        <fullName evidence="9">Tryptophan synthase alpha chain</fullName>
        <ecNumber evidence="9">4.2.1.20</ecNumber>
    </recommendedName>
</protein>
<evidence type="ECO:0000256" key="10">
    <source>
        <dbReference type="RuleBase" id="RU003662"/>
    </source>
</evidence>
<dbReference type="RefSeq" id="WP_048085662.1">
    <property type="nucleotide sequence ID" value="NZ_CP006933.1"/>
</dbReference>
<dbReference type="KEGG" id="mfc:BRM9_2011"/>
<dbReference type="GO" id="GO:0004834">
    <property type="term" value="F:tryptophan synthase activity"/>
    <property type="evidence" value="ECO:0007669"/>
    <property type="project" value="UniProtKB-UniRule"/>
</dbReference>
<dbReference type="InterPro" id="IPR011060">
    <property type="entry name" value="RibuloseP-bd_barrel"/>
</dbReference>
<proteinExistence type="inferred from homology"/>
<dbReference type="PATRIC" id="fig|2162.10.peg.338"/>
<keyword evidence="14" id="KW-1185">Reference proteome</keyword>
<evidence type="ECO:0000256" key="8">
    <source>
        <dbReference type="ARBA" id="ARBA00049047"/>
    </source>
</evidence>
<organism evidence="11 13">
    <name type="scientific">Methanobacterium formicicum</name>
    <dbReference type="NCBI Taxonomy" id="2162"/>
    <lineage>
        <taxon>Archaea</taxon>
        <taxon>Methanobacteriati</taxon>
        <taxon>Methanobacteriota</taxon>
        <taxon>Methanomada group</taxon>
        <taxon>Methanobacteria</taxon>
        <taxon>Methanobacteriales</taxon>
        <taxon>Methanobacteriaceae</taxon>
        <taxon>Methanobacterium</taxon>
    </lineage>
</organism>
<dbReference type="NCBIfam" id="TIGR00262">
    <property type="entry name" value="trpA"/>
    <property type="match status" value="1"/>
</dbReference>
<evidence type="ECO:0000313" key="11">
    <source>
        <dbReference type="EMBL" id="AIS32815.1"/>
    </source>
</evidence>
<reference evidence="12" key="2">
    <citation type="submission" date="2014-09" db="EMBL/GenBank/DDBJ databases">
        <authorList>
            <person name="Bishop-Lilly K.A."/>
            <person name="Broomall S.M."/>
            <person name="Chain P.S."/>
            <person name="Chertkov O."/>
            <person name="Coyne S.R."/>
            <person name="Daligault H.E."/>
            <person name="Davenport K.W."/>
            <person name="Erkkila T."/>
            <person name="Frey K.G."/>
            <person name="Gibbons H.S."/>
            <person name="Gu W."/>
            <person name="Jaissle J."/>
            <person name="Johnson S.L."/>
            <person name="Koroleva G.I."/>
            <person name="Ladner J.T."/>
            <person name="Lo C.-C."/>
            <person name="Minogue T.D."/>
            <person name="Munk C."/>
            <person name="Palacios G.F."/>
            <person name="Redden C.L."/>
            <person name="Rosenzweig C.N."/>
            <person name="Scholz M.B."/>
            <person name="Teshima H."/>
            <person name="Xu Y."/>
        </authorList>
    </citation>
    <scope>NUCLEOTIDE SEQUENCE</scope>
    <source>
        <strain evidence="12">Mb9</strain>
    </source>
</reference>
<dbReference type="SUPFAM" id="SSF51366">
    <property type="entry name" value="Ribulose-phoshate binding barrel"/>
    <property type="match status" value="1"/>
</dbReference>
<evidence type="ECO:0000256" key="3">
    <source>
        <dbReference type="ARBA" id="ARBA00011270"/>
    </source>
</evidence>
<keyword evidence="7 9" id="KW-0456">Lyase</keyword>
<evidence type="ECO:0000256" key="9">
    <source>
        <dbReference type="HAMAP-Rule" id="MF_00131"/>
    </source>
</evidence>
<dbReference type="EMBL" id="LN734822">
    <property type="protein sequence ID" value="CEL23976.1"/>
    <property type="molecule type" value="Genomic_DNA"/>
</dbReference>
<sequence>MSFKPESYQEMFMRVKSKNEGGFIPFIVAGDPDFDTSLEIVRIFVENGADALEIGFAFSDPVADGPTVQEADLRALQAGMTTQRGFEFIRKIREFTSIPIGLLVYYNLIYQMGVDQFYKTAHESGVNAILAADLPPEESKDAITASKKYGVQQVFMAAQTTSNERLEKISNLCEGFLYVVAVMGVTGARGDLKTSTVDLIKRVRNHTDLPLSVGFGISKPEHVTNVIRAGADGAIVASAILDIITENLQDKEIMKKKIAEFCQKLKEATKKID</sequence>
<dbReference type="Gene3D" id="3.20.20.70">
    <property type="entry name" value="Aldolase class I"/>
    <property type="match status" value="1"/>
</dbReference>
<dbReference type="CDD" id="cd04724">
    <property type="entry name" value="Tryptophan_synthase_alpha"/>
    <property type="match status" value="1"/>
</dbReference>
<accession>A0A089ZHJ6</accession>
<evidence type="ECO:0000313" key="14">
    <source>
        <dbReference type="Proteomes" id="UP000062768"/>
    </source>
</evidence>
<evidence type="ECO:0000313" key="13">
    <source>
        <dbReference type="Proteomes" id="UP000029661"/>
    </source>
</evidence>
<comment type="catalytic activity">
    <reaction evidence="8 9">
        <text>(1S,2R)-1-C-(indol-3-yl)glycerol 3-phosphate + L-serine = D-glyceraldehyde 3-phosphate + L-tryptophan + H2O</text>
        <dbReference type="Rhea" id="RHEA:10532"/>
        <dbReference type="ChEBI" id="CHEBI:15377"/>
        <dbReference type="ChEBI" id="CHEBI:33384"/>
        <dbReference type="ChEBI" id="CHEBI:57912"/>
        <dbReference type="ChEBI" id="CHEBI:58866"/>
        <dbReference type="ChEBI" id="CHEBI:59776"/>
        <dbReference type="EC" id="4.2.1.20"/>
    </reaction>
</comment>
<reference evidence="11" key="1">
    <citation type="submission" date="2013-12" db="EMBL/GenBank/DDBJ databases">
        <title>The complete genome sequence of Methanobacterium sp. BRM9.</title>
        <authorList>
            <consortium name="Pastoral Greenhouse Gas Research Consortium"/>
            <person name="Kelly W.J."/>
            <person name="Leahy S.C."/>
            <person name="Perry R."/>
            <person name="Li D."/>
            <person name="Altermann E."/>
            <person name="Lambie S.C."/>
            <person name="Attwood G.T."/>
        </authorList>
    </citation>
    <scope>NUCLEOTIDE SEQUENCE [LARGE SCALE GENOMIC DNA]</scope>
    <source>
        <strain evidence="11">BRM9</strain>
    </source>
</reference>